<keyword evidence="2" id="KW-1185">Reference proteome</keyword>
<dbReference type="EMBL" id="MU565612">
    <property type="protein sequence ID" value="KAI5611512.1"/>
    <property type="molecule type" value="Genomic_DNA"/>
</dbReference>
<dbReference type="AlphaFoldDB" id="A0AAD5A9B4"/>
<dbReference type="Gene3D" id="3.30.70.2760">
    <property type="match status" value="1"/>
</dbReference>
<gene>
    <name evidence="1" type="ORF">C0J50_11817</name>
</gene>
<dbReference type="Proteomes" id="UP001205998">
    <property type="component" value="Unassembled WGS sequence"/>
</dbReference>
<feature type="non-terminal residue" evidence="1">
    <location>
        <position position="1"/>
    </location>
</feature>
<protein>
    <submittedName>
        <fullName evidence="1">Uncharacterized protein</fullName>
    </submittedName>
</protein>
<sequence length="38" mass="4533">MDYGKKDENPIDSVYFYRKNNPNIAFRIPKEKVSNMLP</sequence>
<organism evidence="1 2">
    <name type="scientific">Silurus asotus</name>
    <name type="common">Amur catfish</name>
    <name type="synonym">Parasilurus asotus</name>
    <dbReference type="NCBI Taxonomy" id="30991"/>
    <lineage>
        <taxon>Eukaryota</taxon>
        <taxon>Metazoa</taxon>
        <taxon>Chordata</taxon>
        <taxon>Craniata</taxon>
        <taxon>Vertebrata</taxon>
        <taxon>Euteleostomi</taxon>
        <taxon>Actinopterygii</taxon>
        <taxon>Neopterygii</taxon>
        <taxon>Teleostei</taxon>
        <taxon>Ostariophysi</taxon>
        <taxon>Siluriformes</taxon>
        <taxon>Siluridae</taxon>
        <taxon>Silurus</taxon>
    </lineage>
</organism>
<evidence type="ECO:0000313" key="2">
    <source>
        <dbReference type="Proteomes" id="UP001205998"/>
    </source>
</evidence>
<name>A0AAD5A9B4_SILAS</name>
<accession>A0AAD5A9B4</accession>
<reference evidence="1" key="1">
    <citation type="submission" date="2018-07" db="EMBL/GenBank/DDBJ databases">
        <title>Comparative genomics of catfishes provides insights into carnivory and benthic adaptation.</title>
        <authorList>
            <person name="Zhang Y."/>
            <person name="Wang D."/>
            <person name="Peng Z."/>
            <person name="Zheng S."/>
            <person name="Shao F."/>
            <person name="Tao W."/>
        </authorList>
    </citation>
    <scope>NUCLEOTIDE SEQUENCE</scope>
    <source>
        <strain evidence="1">Chongqing</strain>
    </source>
</reference>
<comment type="caution">
    <text evidence="1">The sequence shown here is derived from an EMBL/GenBank/DDBJ whole genome shotgun (WGS) entry which is preliminary data.</text>
</comment>
<proteinExistence type="predicted"/>
<evidence type="ECO:0000313" key="1">
    <source>
        <dbReference type="EMBL" id="KAI5611512.1"/>
    </source>
</evidence>